<keyword evidence="5" id="KW-0274">FAD</keyword>
<dbReference type="GO" id="GO:0005739">
    <property type="term" value="C:mitochondrion"/>
    <property type="evidence" value="ECO:0007669"/>
    <property type="project" value="TreeGrafter"/>
</dbReference>
<dbReference type="Pfam" id="PF01619">
    <property type="entry name" value="Pro_dh"/>
    <property type="match status" value="1"/>
</dbReference>
<protein>
    <recommendedName>
        <fullName evidence="2 5">Proline dehydrogenase</fullName>
        <ecNumber evidence="2 5">1.5.5.2</ecNumber>
    </recommendedName>
</protein>
<keyword evidence="8" id="KW-1185">Reference proteome</keyword>
<comment type="caution">
    <text evidence="7">The sequence shown here is derived from an EMBL/GenBank/DDBJ whole genome shotgun (WGS) entry which is preliminary data.</text>
</comment>
<comment type="similarity">
    <text evidence="1 5">Belongs to the proline oxidase family.</text>
</comment>
<evidence type="ECO:0000259" key="6">
    <source>
        <dbReference type="Pfam" id="PF01619"/>
    </source>
</evidence>
<evidence type="ECO:0000313" key="8">
    <source>
        <dbReference type="Proteomes" id="UP001229421"/>
    </source>
</evidence>
<dbReference type="InterPro" id="IPR029041">
    <property type="entry name" value="FAD-linked_oxidoreductase-like"/>
</dbReference>
<dbReference type="PANTHER" id="PTHR13914:SF24">
    <property type="entry name" value="PROLINE DEHYDROGENASE"/>
    <property type="match status" value="1"/>
</dbReference>
<dbReference type="InterPro" id="IPR002872">
    <property type="entry name" value="Proline_DH_dom"/>
</dbReference>
<gene>
    <name evidence="7" type="ORF">QVD17_09875</name>
</gene>
<dbReference type="Proteomes" id="UP001229421">
    <property type="component" value="Unassembled WGS sequence"/>
</dbReference>
<comment type="catalytic activity">
    <reaction evidence="5">
        <text>L-proline + a quinone = (S)-1-pyrroline-5-carboxylate + a quinol + H(+)</text>
        <dbReference type="Rhea" id="RHEA:23784"/>
        <dbReference type="ChEBI" id="CHEBI:15378"/>
        <dbReference type="ChEBI" id="CHEBI:17388"/>
        <dbReference type="ChEBI" id="CHEBI:24646"/>
        <dbReference type="ChEBI" id="CHEBI:60039"/>
        <dbReference type="ChEBI" id="CHEBI:132124"/>
        <dbReference type="EC" id="1.5.5.2"/>
    </reaction>
</comment>
<dbReference type="EMBL" id="JAUHHV010000002">
    <property type="protein sequence ID" value="KAK1432972.1"/>
    <property type="molecule type" value="Genomic_DNA"/>
</dbReference>
<evidence type="ECO:0000256" key="3">
    <source>
        <dbReference type="ARBA" id="ARBA00023002"/>
    </source>
</evidence>
<dbReference type="PANTHER" id="PTHR13914">
    <property type="entry name" value="PROLINE OXIDASE"/>
    <property type="match status" value="1"/>
</dbReference>
<keyword evidence="5" id="KW-0285">Flavoprotein</keyword>
<name>A0AAD8L6T8_TARER</name>
<evidence type="ECO:0000313" key="7">
    <source>
        <dbReference type="EMBL" id="KAK1432972.1"/>
    </source>
</evidence>
<dbReference type="InterPro" id="IPR015659">
    <property type="entry name" value="Proline_oxidase"/>
</dbReference>
<dbReference type="GO" id="GO:0004657">
    <property type="term" value="F:proline dehydrogenase activity"/>
    <property type="evidence" value="ECO:0007669"/>
    <property type="project" value="UniProtKB-EC"/>
</dbReference>
<reference evidence="7" key="1">
    <citation type="journal article" date="2023" name="bioRxiv">
        <title>Improved chromosome-level genome assembly for marigold (Tagetes erecta).</title>
        <authorList>
            <person name="Jiang F."/>
            <person name="Yuan L."/>
            <person name="Wang S."/>
            <person name="Wang H."/>
            <person name="Xu D."/>
            <person name="Wang A."/>
            <person name="Fan W."/>
        </authorList>
    </citation>
    <scope>NUCLEOTIDE SEQUENCE</scope>
    <source>
        <strain evidence="7">WSJ</strain>
        <tissue evidence="7">Leaf</tissue>
    </source>
</reference>
<evidence type="ECO:0000256" key="1">
    <source>
        <dbReference type="ARBA" id="ARBA00005869"/>
    </source>
</evidence>
<proteinExistence type="inferred from homology"/>
<dbReference type="GO" id="GO:0071949">
    <property type="term" value="F:FAD binding"/>
    <property type="evidence" value="ECO:0007669"/>
    <property type="project" value="TreeGrafter"/>
</dbReference>
<dbReference type="SUPFAM" id="SSF51730">
    <property type="entry name" value="FAD-linked oxidoreductase"/>
    <property type="match status" value="1"/>
</dbReference>
<evidence type="ECO:0000256" key="2">
    <source>
        <dbReference type="ARBA" id="ARBA00012695"/>
    </source>
</evidence>
<comment type="cofactor">
    <cofactor evidence="5">
        <name>FAD</name>
        <dbReference type="ChEBI" id="CHEBI:57692"/>
    </cofactor>
</comment>
<keyword evidence="3 5" id="KW-0560">Oxidoreductase</keyword>
<evidence type="ECO:0000256" key="5">
    <source>
        <dbReference type="RuleBase" id="RU364054"/>
    </source>
</evidence>
<accession>A0AAD8L6T8</accession>
<dbReference type="EC" id="1.5.5.2" evidence="2 5"/>
<organism evidence="7 8">
    <name type="scientific">Tagetes erecta</name>
    <name type="common">African marigold</name>
    <dbReference type="NCBI Taxonomy" id="13708"/>
    <lineage>
        <taxon>Eukaryota</taxon>
        <taxon>Viridiplantae</taxon>
        <taxon>Streptophyta</taxon>
        <taxon>Embryophyta</taxon>
        <taxon>Tracheophyta</taxon>
        <taxon>Spermatophyta</taxon>
        <taxon>Magnoliopsida</taxon>
        <taxon>eudicotyledons</taxon>
        <taxon>Gunneridae</taxon>
        <taxon>Pentapetalae</taxon>
        <taxon>asterids</taxon>
        <taxon>campanulids</taxon>
        <taxon>Asterales</taxon>
        <taxon>Asteraceae</taxon>
        <taxon>Asteroideae</taxon>
        <taxon>Heliantheae alliance</taxon>
        <taxon>Tageteae</taxon>
        <taxon>Tagetes</taxon>
    </lineage>
</organism>
<dbReference type="Gene3D" id="3.20.20.220">
    <property type="match status" value="1"/>
</dbReference>
<dbReference type="GO" id="GO:0010133">
    <property type="term" value="P:L-proline catabolic process to L-glutamate"/>
    <property type="evidence" value="ECO:0007669"/>
    <property type="project" value="TreeGrafter"/>
</dbReference>
<evidence type="ECO:0000256" key="4">
    <source>
        <dbReference type="ARBA" id="ARBA00023062"/>
    </source>
</evidence>
<dbReference type="AlphaFoldDB" id="A0AAD8L6T8"/>
<keyword evidence="4 5" id="KW-0642">Proline metabolism</keyword>
<comment type="function">
    <text evidence="5">Converts proline to delta-1-pyrroline-5-carboxylate.</text>
</comment>
<sequence>MSLINKNTPQKLVKSLLSRCHQAKRTTFNATTTSNLTPAPQPVVATTSHNGDKIFEVEDTKSLFASVATGKLMHTAATLNVTAVEPVVDLSIWMMNSRLMEVGLVQKAVMGTIKHTVYNHFVAGSDTVETGQTVRRLWDCGLRGMLDYGLEHASDNESCDKVTQQLIKTAESTQSLPTSSVSFVVVKVTAVCPVNLLRRVSDLLRWEYKNSSFKLPWKLKTLPIFCDNSPFYHALQQPAALTAEEEHDLELAHQRLQFVCDKSFEGNVPVVIDAEDTSIQPAIDYMTYWACVKYNELQRPMIFGTIQAYLKDAGERMYLTKKAADKMGLPVGFKLVRGAYMSSERKLARSLGVESPIHDTISGTHDCFNGCATFMLDEVSNRPGGLILATHNLDSGKMAARKAREYGITKDSEKLEFASLYGMADAMTFGLRNAGFSVSKYLPFGPVDQIMPYLLRRAEENKGLLSSSNLDRQLMMNELKRRTKAYFGQGVRESDNQFKQEANSMTN</sequence>
<feature type="domain" description="Proline dehydrogenase" evidence="6">
    <location>
        <begin position="132"/>
        <end position="466"/>
    </location>
</feature>